<feature type="non-terminal residue" evidence="1">
    <location>
        <position position="1"/>
    </location>
</feature>
<name>A0A061QQU7_9CHLO</name>
<reference evidence="1" key="1">
    <citation type="submission" date="2014-05" db="EMBL/GenBank/DDBJ databases">
        <title>The transcriptome of the halophilic microalga Tetraselmis sp. GSL018 isolated from the Great Salt Lake, Utah.</title>
        <authorList>
            <person name="Jinkerson R.E."/>
            <person name="D'Adamo S."/>
            <person name="Posewitz M.C."/>
        </authorList>
    </citation>
    <scope>NUCLEOTIDE SEQUENCE</scope>
    <source>
        <strain evidence="1">GSL018</strain>
    </source>
</reference>
<organism evidence="1">
    <name type="scientific">Tetraselmis sp. GSL018</name>
    <dbReference type="NCBI Taxonomy" id="582737"/>
    <lineage>
        <taxon>Eukaryota</taxon>
        <taxon>Viridiplantae</taxon>
        <taxon>Chlorophyta</taxon>
        <taxon>core chlorophytes</taxon>
        <taxon>Chlorodendrophyceae</taxon>
        <taxon>Chlorodendrales</taxon>
        <taxon>Chlorodendraceae</taxon>
        <taxon>Tetraselmis</taxon>
    </lineage>
</organism>
<dbReference type="Gene3D" id="2.130.10.10">
    <property type="entry name" value="YVTN repeat-like/Quinoprotein amine dehydrogenase"/>
    <property type="match status" value="1"/>
</dbReference>
<dbReference type="EMBL" id="GBEZ01026393">
    <property type="protein sequence ID" value="JAC60814.1"/>
    <property type="molecule type" value="Transcribed_RNA"/>
</dbReference>
<sequence length="281" mass="29240">ASFFPGTPNVFVSFGARKAVILQLERTTSTPTVRTAEVAFSSMDDDEYVTGHAWTEARELYIGSSHGNLFRVAGAAPEPGPAPKWGSGRAPPLAAEALALHLAVTRRHLIAAYAKADGNSVLVWHSRKAEESGGAPSLLISHACDLEDAEVCWLAPDPHLQKFALGSVTGAIFVVEAVPDESVGPGAPGLKTSVIKHADFFSGPITGMAALSKSRIAACSDDGSVRMWRTQNVDGDILSDIVAVWYLGEAAAGCAGSHDSPLIAVGTEGGVVQVLDADLAV</sequence>
<accession>A0A061QQU7</accession>
<dbReference type="InterPro" id="IPR015943">
    <property type="entry name" value="WD40/YVTN_repeat-like_dom_sf"/>
</dbReference>
<dbReference type="InterPro" id="IPR036322">
    <property type="entry name" value="WD40_repeat_dom_sf"/>
</dbReference>
<dbReference type="AlphaFoldDB" id="A0A061QQU7"/>
<proteinExistence type="predicted"/>
<evidence type="ECO:0000313" key="1">
    <source>
        <dbReference type="EMBL" id="JAC60814.1"/>
    </source>
</evidence>
<feature type="non-terminal residue" evidence="1">
    <location>
        <position position="281"/>
    </location>
</feature>
<protein>
    <submittedName>
        <fullName evidence="1">Uncharacterized protein</fullName>
    </submittedName>
</protein>
<dbReference type="SUPFAM" id="SSF50978">
    <property type="entry name" value="WD40 repeat-like"/>
    <property type="match status" value="1"/>
</dbReference>
<gene>
    <name evidence="1" type="ORF">TSPGSL018_27954</name>
</gene>